<organism evidence="2 3">
    <name type="scientific">Ophiocordyceps sinensis</name>
    <dbReference type="NCBI Taxonomy" id="72228"/>
    <lineage>
        <taxon>Eukaryota</taxon>
        <taxon>Fungi</taxon>
        <taxon>Dikarya</taxon>
        <taxon>Ascomycota</taxon>
        <taxon>Pezizomycotina</taxon>
        <taxon>Sordariomycetes</taxon>
        <taxon>Hypocreomycetidae</taxon>
        <taxon>Hypocreales</taxon>
        <taxon>Ophiocordycipitaceae</taxon>
        <taxon>Ophiocordyceps</taxon>
    </lineage>
</organism>
<feature type="region of interest" description="Disordered" evidence="1">
    <location>
        <begin position="285"/>
        <end position="310"/>
    </location>
</feature>
<feature type="region of interest" description="Disordered" evidence="1">
    <location>
        <begin position="351"/>
        <end position="399"/>
    </location>
</feature>
<keyword evidence="3" id="KW-1185">Reference proteome</keyword>
<dbReference type="OrthoDB" id="420046at2759"/>
<feature type="compositionally biased region" description="Polar residues" evidence="1">
    <location>
        <begin position="638"/>
        <end position="649"/>
    </location>
</feature>
<protein>
    <submittedName>
        <fullName evidence="2">Uncharacterized protein</fullName>
    </submittedName>
</protein>
<comment type="caution">
    <text evidence="2">The sequence shown here is derived from an EMBL/GenBank/DDBJ whole genome shotgun (WGS) entry which is preliminary data.</text>
</comment>
<reference evidence="2 3" key="1">
    <citation type="journal article" date="2020" name="Genome Biol. Evol.">
        <title>A new high-quality draft genome assembly of the Chinese cordyceps Ophiocordyceps sinensis.</title>
        <authorList>
            <person name="Shu R."/>
            <person name="Zhang J."/>
            <person name="Meng Q."/>
            <person name="Zhang H."/>
            <person name="Zhou G."/>
            <person name="Li M."/>
            <person name="Wu P."/>
            <person name="Zhao Y."/>
            <person name="Chen C."/>
            <person name="Qin Q."/>
        </authorList>
    </citation>
    <scope>NUCLEOTIDE SEQUENCE [LARGE SCALE GENOMIC DNA]</scope>
    <source>
        <strain evidence="2 3">IOZ07</strain>
    </source>
</reference>
<dbReference type="AlphaFoldDB" id="A0A8H4V9F0"/>
<evidence type="ECO:0000313" key="2">
    <source>
        <dbReference type="EMBL" id="KAF4512510.1"/>
    </source>
</evidence>
<sequence length="751" mass="80905">MVKKKSKQPSAAAEDGCVDKPPRSPDPPARPPLQPSSASAGKKGSRAPSEASVTPSASSLIICRNKHWRHISSFHGAWLQMPTEILETIANVNYNTQRPRPIDPAILFDLLKIRKNVDDAADLAVRAASDTASPTLSSVNGGMPGVSSMNAFGLGLTGHGTKLSRERRFRMRELASQKLARAYRLDEIASSVATMQGASTLEDIGALVLQHSPEDPDAKYVHFFHQKIPSRQLAESTSLQPLEDIVSARPGQPEVLRTLATVRIFKGDLDGAAQDLADAMSLSRYRGESHRPSADALQKAQQAQGGRRRLPDVILSEDDQPSGLDSQLLFQRGCVYLSMASQCVTKGIPDPATSSAAADDPEKRAGTGADHDGPVDEEQDAGASPEALKKQADSRRHVKSMAKRALRDLMAFLAQFEYTPDMPIKLNREFNERVFLASQGARNPRCSEAGAASEPHTLYSLAELFSAVPPSNLPAYPSQAIVKHDETTRPATTCEWVTYHPLLTEALHSLLLCHCLAQTSAKELQRHAYMVARLVRLCEGYPVFQASRSPARTDWVEVLRRARNWLNLSSSWECLCFPAPLPVYDPHPHQASCAHNPARATAAAALINGSSVVSAQEKRKAGPAEPKSAENGQGKGTADQQVTHQSTTLAKKKDAPLNGKASAGAGPSGTDYSPAPAPAPSSFESAVWWASEDGRDYPIASDRSVCVAQWVLEAPLVTGIKRKKRAKRGTAKVGEAGEDLAQLDLGEANDG</sequence>
<dbReference type="Proteomes" id="UP000557566">
    <property type="component" value="Unassembled WGS sequence"/>
</dbReference>
<gene>
    <name evidence="2" type="ORF">G6O67_001641</name>
</gene>
<accession>A0A8H4V9F0</accession>
<evidence type="ECO:0000313" key="3">
    <source>
        <dbReference type="Proteomes" id="UP000557566"/>
    </source>
</evidence>
<feature type="compositionally biased region" description="Low complexity" evidence="1">
    <location>
        <begin position="35"/>
        <end position="49"/>
    </location>
</feature>
<proteinExistence type="predicted"/>
<name>A0A8H4V9F0_9HYPO</name>
<dbReference type="EMBL" id="JAAVMX010000002">
    <property type="protein sequence ID" value="KAF4512510.1"/>
    <property type="molecule type" value="Genomic_DNA"/>
</dbReference>
<feature type="compositionally biased region" description="Basic and acidic residues" evidence="1">
    <location>
        <begin position="360"/>
        <end position="374"/>
    </location>
</feature>
<feature type="region of interest" description="Disordered" evidence="1">
    <location>
        <begin position="614"/>
        <end position="681"/>
    </location>
</feature>
<feature type="compositionally biased region" description="Low complexity" evidence="1">
    <location>
        <begin position="294"/>
        <end position="304"/>
    </location>
</feature>
<feature type="compositionally biased region" description="Pro residues" evidence="1">
    <location>
        <begin position="24"/>
        <end position="34"/>
    </location>
</feature>
<feature type="region of interest" description="Disordered" evidence="1">
    <location>
        <begin position="1"/>
        <end position="56"/>
    </location>
</feature>
<evidence type="ECO:0000256" key="1">
    <source>
        <dbReference type="SAM" id="MobiDB-lite"/>
    </source>
</evidence>